<organism evidence="4 5">
    <name type="scientific">Linnemannia elongata AG-77</name>
    <dbReference type="NCBI Taxonomy" id="1314771"/>
    <lineage>
        <taxon>Eukaryota</taxon>
        <taxon>Fungi</taxon>
        <taxon>Fungi incertae sedis</taxon>
        <taxon>Mucoromycota</taxon>
        <taxon>Mortierellomycotina</taxon>
        <taxon>Mortierellomycetes</taxon>
        <taxon>Mortierellales</taxon>
        <taxon>Mortierellaceae</taxon>
        <taxon>Linnemannia</taxon>
    </lineage>
</organism>
<dbReference type="GO" id="GO:0008270">
    <property type="term" value="F:zinc ion binding"/>
    <property type="evidence" value="ECO:0007669"/>
    <property type="project" value="UniProtKB-KW"/>
</dbReference>
<feature type="domain" description="C2H2-type" evidence="3">
    <location>
        <begin position="472"/>
        <end position="502"/>
    </location>
</feature>
<keyword evidence="5" id="KW-1185">Reference proteome</keyword>
<dbReference type="PROSITE" id="PS00028">
    <property type="entry name" value="ZINC_FINGER_C2H2_1"/>
    <property type="match status" value="2"/>
</dbReference>
<keyword evidence="1" id="KW-0479">Metal-binding</keyword>
<evidence type="ECO:0000259" key="3">
    <source>
        <dbReference type="PROSITE" id="PS50157"/>
    </source>
</evidence>
<dbReference type="OrthoDB" id="2421049at2759"/>
<reference evidence="4 5" key="1">
    <citation type="submission" date="2016-05" db="EMBL/GenBank/DDBJ databases">
        <title>Genome sequencing reveals origins of a unique bacterial endosymbiosis in the earliest lineages of terrestrial Fungi.</title>
        <authorList>
            <consortium name="DOE Joint Genome Institute"/>
            <person name="Uehling J."/>
            <person name="Gryganskyi A."/>
            <person name="Hameed K."/>
            <person name="Tschaplinski T."/>
            <person name="Misztal P."/>
            <person name="Wu S."/>
            <person name="Desiro A."/>
            <person name="Vande Pol N."/>
            <person name="Du Z.-Y."/>
            <person name="Zienkiewicz A."/>
            <person name="Zienkiewicz K."/>
            <person name="Morin E."/>
            <person name="Tisserant E."/>
            <person name="Splivallo R."/>
            <person name="Hainaut M."/>
            <person name="Henrissat B."/>
            <person name="Ohm R."/>
            <person name="Kuo A."/>
            <person name="Yan J."/>
            <person name="Lipzen A."/>
            <person name="Nolan M."/>
            <person name="Labutti K."/>
            <person name="Barry K."/>
            <person name="Goldstein A."/>
            <person name="Labbe J."/>
            <person name="Schadt C."/>
            <person name="Tuskan G."/>
            <person name="Grigoriev I."/>
            <person name="Martin F."/>
            <person name="Vilgalys R."/>
            <person name="Bonito G."/>
        </authorList>
    </citation>
    <scope>NUCLEOTIDE SEQUENCE [LARGE SCALE GENOMIC DNA]</scope>
    <source>
        <strain evidence="4 5">AG-77</strain>
    </source>
</reference>
<dbReference type="STRING" id="1314771.A0A197JSN1"/>
<dbReference type="InterPro" id="IPR013087">
    <property type="entry name" value="Znf_C2H2_type"/>
</dbReference>
<proteinExistence type="predicted"/>
<feature type="region of interest" description="Disordered" evidence="2">
    <location>
        <begin position="1"/>
        <end position="33"/>
    </location>
</feature>
<dbReference type="AlphaFoldDB" id="A0A197JSN1"/>
<evidence type="ECO:0000313" key="5">
    <source>
        <dbReference type="Proteomes" id="UP000078512"/>
    </source>
</evidence>
<dbReference type="EMBL" id="KV442057">
    <property type="protein sequence ID" value="OAQ27456.1"/>
    <property type="molecule type" value="Genomic_DNA"/>
</dbReference>
<name>A0A197JSN1_9FUNG</name>
<feature type="compositionally biased region" description="Polar residues" evidence="2">
    <location>
        <begin position="17"/>
        <end position="33"/>
    </location>
</feature>
<accession>A0A197JSN1</accession>
<keyword evidence="1" id="KW-0862">Zinc</keyword>
<dbReference type="Proteomes" id="UP000078512">
    <property type="component" value="Unassembled WGS sequence"/>
</dbReference>
<evidence type="ECO:0000256" key="2">
    <source>
        <dbReference type="SAM" id="MobiDB-lite"/>
    </source>
</evidence>
<evidence type="ECO:0000313" key="4">
    <source>
        <dbReference type="EMBL" id="OAQ27456.1"/>
    </source>
</evidence>
<dbReference type="PROSITE" id="PS50157">
    <property type="entry name" value="ZINC_FINGER_C2H2_2"/>
    <property type="match status" value="1"/>
</dbReference>
<keyword evidence="1" id="KW-0863">Zinc-finger</keyword>
<gene>
    <name evidence="4" type="ORF">K457DRAFT_127591</name>
</gene>
<sequence length="556" mass="61357">MASQKNLLEYRVPDVTEGSSHNPQAGAPSSDSALCSSKSGITKVVSHGLFLDNEPIIAYEAPPEITHGFFLTTTGPNPMGEGVQEYLVSEGNLTCTPSMNETQWSFHQQKTLNQHSIITNVQLHNSPVYLGSAEMSKAFSIHMALECFLNKHVNLLSRARSEVAIGFTVTLIKPDVDAILAAFPESVILIRCYFPFYDSVDPERRVIIEHAVVEFFRFPWQPKWEHRVRSALVQNPGSWFKSVTGKEDEVFLVPSQMPAAAVSPLDLNHLMEIDPQPPSTTAGFSDTASLQGNAVTHPFWFPPLPNKPSCAFCQSLDQVWCVDPADLTVKSIFGSDPEVDSDGNPDYESMDADAEEDLNDDIVTYSQELAEDYPTTWPEDEPVSTITESGFNVVSNNPLPHVVQEHHNNNNNNSTEELQQPAPIPDLVITTITNPGPDGRFYCLFEGCTNSYARQGGLDVHIKSTHTPGGRQRCSFPDCTETFAQPADCKRHENVTHNGHRWVCGNCKTSSTRKPSAKVLNAMTHNPKTRCSHGAGGLHSFEYFVPESSPESQSEP</sequence>
<dbReference type="SMART" id="SM00355">
    <property type="entry name" value="ZnF_C2H2"/>
    <property type="match status" value="2"/>
</dbReference>
<dbReference type="Gene3D" id="3.30.160.60">
    <property type="entry name" value="Classic Zinc Finger"/>
    <property type="match status" value="1"/>
</dbReference>
<protein>
    <recommendedName>
        <fullName evidence="3">C2H2-type domain-containing protein</fullName>
    </recommendedName>
</protein>
<evidence type="ECO:0000256" key="1">
    <source>
        <dbReference type="PROSITE-ProRule" id="PRU00042"/>
    </source>
</evidence>